<dbReference type="EMBL" id="MN740717">
    <property type="protein sequence ID" value="QHS80734.1"/>
    <property type="molecule type" value="Genomic_DNA"/>
</dbReference>
<name>A0A6C0ALS1_9ZZZZ</name>
<organism evidence="1">
    <name type="scientific">viral metagenome</name>
    <dbReference type="NCBI Taxonomy" id="1070528"/>
    <lineage>
        <taxon>unclassified sequences</taxon>
        <taxon>metagenomes</taxon>
        <taxon>organismal metagenomes</taxon>
    </lineage>
</organism>
<sequence>MTIIINSEVLSELINSEQLKIVKKRQQHSDNFNYYFSPSIGLNLWKPKVMIINPKFIVLEFNKIEHMSLLILLRDINKKLQKLVKNKNSELFNTDIYNIMSEIDNDKFTIRCYLPNFKGKHLIKCYVDKNEEMFKLPRVNTVIDNCIIEIRNIWKTNDKSGFNIELKSTSYFFKSNE</sequence>
<proteinExistence type="predicted"/>
<reference evidence="1" key="1">
    <citation type="journal article" date="2020" name="Nature">
        <title>Giant virus diversity and host interactions through global metagenomics.</title>
        <authorList>
            <person name="Schulz F."/>
            <person name="Roux S."/>
            <person name="Paez-Espino D."/>
            <person name="Jungbluth S."/>
            <person name="Walsh D.A."/>
            <person name="Denef V.J."/>
            <person name="McMahon K.D."/>
            <person name="Konstantinidis K.T."/>
            <person name="Eloe-Fadrosh E.A."/>
            <person name="Kyrpides N.C."/>
            <person name="Woyke T."/>
        </authorList>
    </citation>
    <scope>NUCLEOTIDE SEQUENCE</scope>
    <source>
        <strain evidence="1">GVMAG-S-1091796-13</strain>
    </source>
</reference>
<protein>
    <submittedName>
        <fullName evidence="1">Uncharacterized protein</fullName>
    </submittedName>
</protein>
<evidence type="ECO:0000313" key="1">
    <source>
        <dbReference type="EMBL" id="QHS80734.1"/>
    </source>
</evidence>
<dbReference type="AlphaFoldDB" id="A0A6C0ALS1"/>
<accession>A0A6C0ALS1</accession>